<keyword evidence="10 13" id="KW-0067">ATP-binding</keyword>
<evidence type="ECO:0000256" key="2">
    <source>
        <dbReference type="ARBA" id="ARBA00004870"/>
    </source>
</evidence>
<dbReference type="RefSeq" id="WP_138367798.1">
    <property type="nucleotide sequence ID" value="NZ_VCEJ01000005.1"/>
</dbReference>
<keyword evidence="11 13" id="KW-0443">Lipid metabolism</keyword>
<evidence type="ECO:0000256" key="11">
    <source>
        <dbReference type="ARBA" id="ARBA00023098"/>
    </source>
</evidence>
<gene>
    <name evidence="13 14" type="primary">lpxK</name>
    <name evidence="14" type="ORF">FEN17_23410</name>
</gene>
<dbReference type="SUPFAM" id="SSF52540">
    <property type="entry name" value="P-loop containing nucleoside triphosphate hydrolases"/>
    <property type="match status" value="1"/>
</dbReference>
<comment type="caution">
    <text evidence="14">The sequence shown here is derived from an EMBL/GenBank/DDBJ whole genome shotgun (WGS) entry which is preliminary data.</text>
</comment>
<sequence length="351" mass="39422">MHEHRLIKILLLPLSWLYGSITGIRNFLYDQRIFSSRKVPQFVISVGNLTVGGTGKTPVIEYLANLLLPVSSVAILSRGYGRKTAGYVLANDASTAEMIGDEPLQFYSKFRNKALVAVCEKRVTGALNIYQSNTGIKTLLLDDAYQHRAIARNVNLLLNDYNRPFYQDIPLPAGRLREWRSGAKRADAVIVTKCPENLSDNDQQQIRANIEEYTKPGTPVFFCFTDYAAPVGFDNRPIQLKNVKMVAGIANPGPFAAYLRSHFNVVDEVVFPDHHNYTGADLEELIKYLKSDTFAVTTEKDMVKLKPLAEQAGCADRFAYIPVTINFETQTEAFTKWLTGQMTEPFNPAER</sequence>
<comment type="catalytic activity">
    <reaction evidence="13">
        <text>a lipid A disaccharide + ATP = a lipid IVA + ADP + H(+)</text>
        <dbReference type="Rhea" id="RHEA:67840"/>
        <dbReference type="ChEBI" id="CHEBI:15378"/>
        <dbReference type="ChEBI" id="CHEBI:30616"/>
        <dbReference type="ChEBI" id="CHEBI:176343"/>
        <dbReference type="ChEBI" id="CHEBI:176425"/>
        <dbReference type="ChEBI" id="CHEBI:456216"/>
        <dbReference type="EC" id="2.7.1.130"/>
    </reaction>
</comment>
<dbReference type="HAMAP" id="MF_00409">
    <property type="entry name" value="LpxK"/>
    <property type="match status" value="1"/>
</dbReference>
<evidence type="ECO:0000256" key="3">
    <source>
        <dbReference type="ARBA" id="ARBA00012071"/>
    </source>
</evidence>
<dbReference type="PANTHER" id="PTHR42724">
    <property type="entry name" value="TETRAACYLDISACCHARIDE 4'-KINASE"/>
    <property type="match status" value="1"/>
</dbReference>
<dbReference type="EC" id="2.7.1.130" evidence="3 13"/>
<reference evidence="14 15" key="1">
    <citation type="submission" date="2019-05" db="EMBL/GenBank/DDBJ databases">
        <authorList>
            <person name="Qu J.-H."/>
        </authorList>
    </citation>
    <scope>NUCLEOTIDE SEQUENCE [LARGE SCALE GENOMIC DNA]</scope>
    <source>
        <strain evidence="14 15">T17</strain>
    </source>
</reference>
<evidence type="ECO:0000256" key="4">
    <source>
        <dbReference type="ARBA" id="ARBA00016436"/>
    </source>
</evidence>
<dbReference type="EMBL" id="VCEJ01000005">
    <property type="protein sequence ID" value="TLU99508.1"/>
    <property type="molecule type" value="Genomic_DNA"/>
</dbReference>
<dbReference type="GO" id="GO:0005524">
    <property type="term" value="F:ATP binding"/>
    <property type="evidence" value="ECO:0007669"/>
    <property type="project" value="UniProtKB-UniRule"/>
</dbReference>
<dbReference type="PANTHER" id="PTHR42724:SF1">
    <property type="entry name" value="TETRAACYLDISACCHARIDE 4'-KINASE, MITOCHONDRIAL-RELATED"/>
    <property type="match status" value="1"/>
</dbReference>
<keyword evidence="8 13" id="KW-0547">Nucleotide-binding</keyword>
<organism evidence="14 15">
    <name type="scientific">Dyadobacter luticola</name>
    <dbReference type="NCBI Taxonomy" id="1979387"/>
    <lineage>
        <taxon>Bacteria</taxon>
        <taxon>Pseudomonadati</taxon>
        <taxon>Bacteroidota</taxon>
        <taxon>Cytophagia</taxon>
        <taxon>Cytophagales</taxon>
        <taxon>Spirosomataceae</taxon>
        <taxon>Dyadobacter</taxon>
    </lineage>
</organism>
<dbReference type="GO" id="GO:0005886">
    <property type="term" value="C:plasma membrane"/>
    <property type="evidence" value="ECO:0007669"/>
    <property type="project" value="TreeGrafter"/>
</dbReference>
<dbReference type="InterPro" id="IPR003758">
    <property type="entry name" value="LpxK"/>
</dbReference>
<comment type="function">
    <text evidence="1 13">Transfers the gamma-phosphate of ATP to the 4'-position of a tetraacyldisaccharide 1-phosphate intermediate (termed DS-1-P) to form tetraacyldisaccharide 1,4'-bis-phosphate (lipid IVA).</text>
</comment>
<keyword evidence="6 13" id="KW-0441">Lipid A biosynthesis</keyword>
<feature type="binding site" evidence="13">
    <location>
        <begin position="50"/>
        <end position="57"/>
    </location>
    <ligand>
        <name>ATP</name>
        <dbReference type="ChEBI" id="CHEBI:30616"/>
    </ligand>
</feature>
<evidence type="ECO:0000256" key="7">
    <source>
        <dbReference type="ARBA" id="ARBA00022679"/>
    </source>
</evidence>
<dbReference type="InterPro" id="IPR027417">
    <property type="entry name" value="P-loop_NTPase"/>
</dbReference>
<evidence type="ECO:0000256" key="10">
    <source>
        <dbReference type="ARBA" id="ARBA00022840"/>
    </source>
</evidence>
<dbReference type="GO" id="GO:0009245">
    <property type="term" value="P:lipid A biosynthetic process"/>
    <property type="evidence" value="ECO:0007669"/>
    <property type="project" value="UniProtKB-UniRule"/>
</dbReference>
<evidence type="ECO:0000256" key="5">
    <source>
        <dbReference type="ARBA" id="ARBA00022516"/>
    </source>
</evidence>
<evidence type="ECO:0000313" key="14">
    <source>
        <dbReference type="EMBL" id="TLU99508.1"/>
    </source>
</evidence>
<evidence type="ECO:0000256" key="6">
    <source>
        <dbReference type="ARBA" id="ARBA00022556"/>
    </source>
</evidence>
<dbReference type="Proteomes" id="UP000306402">
    <property type="component" value="Unassembled WGS sequence"/>
</dbReference>
<keyword evidence="5 13" id="KW-0444">Lipid biosynthesis</keyword>
<evidence type="ECO:0000256" key="9">
    <source>
        <dbReference type="ARBA" id="ARBA00022777"/>
    </source>
</evidence>
<dbReference type="Pfam" id="PF02606">
    <property type="entry name" value="LpxK"/>
    <property type="match status" value="1"/>
</dbReference>
<dbReference type="GO" id="GO:0009244">
    <property type="term" value="P:lipopolysaccharide core region biosynthetic process"/>
    <property type="evidence" value="ECO:0007669"/>
    <property type="project" value="TreeGrafter"/>
</dbReference>
<dbReference type="UniPathway" id="UPA00359">
    <property type="reaction ID" value="UER00482"/>
</dbReference>
<accession>A0A5R9KTV4</accession>
<evidence type="ECO:0000313" key="15">
    <source>
        <dbReference type="Proteomes" id="UP000306402"/>
    </source>
</evidence>
<proteinExistence type="inferred from homology"/>
<keyword evidence="9 13" id="KW-0418">Kinase</keyword>
<evidence type="ECO:0000256" key="8">
    <source>
        <dbReference type="ARBA" id="ARBA00022741"/>
    </source>
</evidence>
<protein>
    <recommendedName>
        <fullName evidence="4 13">Tetraacyldisaccharide 4'-kinase</fullName>
        <ecNumber evidence="3 13">2.7.1.130</ecNumber>
    </recommendedName>
    <alternativeName>
        <fullName evidence="12 13">Lipid A 4'-kinase</fullName>
    </alternativeName>
</protein>
<comment type="pathway">
    <text evidence="2 13">Glycolipid biosynthesis; lipid IV(A) biosynthesis; lipid IV(A) from (3R)-3-hydroxytetradecanoyl-[acyl-carrier-protein] and UDP-N-acetyl-alpha-D-glucosamine: step 6/6.</text>
</comment>
<dbReference type="GO" id="GO:0009029">
    <property type="term" value="F:lipid-A 4'-kinase activity"/>
    <property type="evidence" value="ECO:0007669"/>
    <property type="project" value="UniProtKB-UniRule"/>
</dbReference>
<dbReference type="NCBIfam" id="TIGR00682">
    <property type="entry name" value="lpxK"/>
    <property type="match status" value="1"/>
</dbReference>
<dbReference type="AlphaFoldDB" id="A0A5R9KTV4"/>
<comment type="similarity">
    <text evidence="13">Belongs to the LpxK family.</text>
</comment>
<keyword evidence="7 13" id="KW-0808">Transferase</keyword>
<evidence type="ECO:0000256" key="1">
    <source>
        <dbReference type="ARBA" id="ARBA00002274"/>
    </source>
</evidence>
<dbReference type="OrthoDB" id="9766423at2"/>
<name>A0A5R9KTV4_9BACT</name>
<keyword evidence="15" id="KW-1185">Reference proteome</keyword>
<evidence type="ECO:0000256" key="13">
    <source>
        <dbReference type="HAMAP-Rule" id="MF_00409"/>
    </source>
</evidence>
<evidence type="ECO:0000256" key="12">
    <source>
        <dbReference type="ARBA" id="ARBA00029757"/>
    </source>
</evidence>